<dbReference type="RefSeq" id="WP_045748738.1">
    <property type="nucleotide sequence ID" value="NZ_FUZK01000002.1"/>
</dbReference>
<keyword evidence="1" id="KW-1133">Transmembrane helix</keyword>
<dbReference type="Proteomes" id="UP000032434">
    <property type="component" value="Chromosome 1"/>
</dbReference>
<keyword evidence="1" id="KW-0472">Membrane</keyword>
<feature type="transmembrane region" description="Helical" evidence="1">
    <location>
        <begin position="12"/>
        <end position="33"/>
    </location>
</feature>
<dbReference type="PATRIC" id="fig|35623.3.peg.66"/>
<dbReference type="STRING" id="35623.Aocu_00670"/>
<proteinExistence type="predicted"/>
<dbReference type="HOGENOM" id="CLU_2434077_0_0_14"/>
<dbReference type="EMBL" id="LK028559">
    <property type="protein sequence ID" value="CDR30140.1"/>
    <property type="molecule type" value="Genomic_DNA"/>
</dbReference>
<dbReference type="AlphaFoldDB" id="A0A061A8B3"/>
<evidence type="ECO:0000256" key="1">
    <source>
        <dbReference type="SAM" id="Phobius"/>
    </source>
</evidence>
<evidence type="ECO:0000313" key="3">
    <source>
        <dbReference type="Proteomes" id="UP000032434"/>
    </source>
</evidence>
<protein>
    <submittedName>
        <fullName evidence="2">Uncharacterized protein</fullName>
    </submittedName>
</protein>
<name>A0A061A8B3_9MOLU</name>
<accession>A0A061A8B3</accession>
<organism evidence="2 3">
    <name type="scientific">Acholeplasma oculi</name>
    <dbReference type="NCBI Taxonomy" id="35623"/>
    <lineage>
        <taxon>Bacteria</taxon>
        <taxon>Bacillati</taxon>
        <taxon>Mycoplasmatota</taxon>
        <taxon>Mollicutes</taxon>
        <taxon>Acholeplasmatales</taxon>
        <taxon>Acholeplasmataceae</taxon>
        <taxon>Acholeplasma</taxon>
    </lineage>
</organism>
<sequence>MKNPFVFAILRFLKHIGYITIIYLMIFSLIRFADLYNHNELSIDQIIQFSDLFNINRPIPLLVMTIIPVVLITQVESYVLLRNEANEKK</sequence>
<keyword evidence="3" id="KW-1185">Reference proteome</keyword>
<dbReference type="KEGG" id="aoc:Aocu_00670"/>
<reference evidence="3" key="1">
    <citation type="submission" date="2014-05" db="EMBL/GenBank/DDBJ databases">
        <authorList>
            <person name="Kube M."/>
        </authorList>
    </citation>
    <scope>NUCLEOTIDE SEQUENCE [LARGE SCALE GENOMIC DNA]</scope>
</reference>
<gene>
    <name evidence="2" type="ORF">Aocu_00670</name>
</gene>
<feature type="transmembrane region" description="Helical" evidence="1">
    <location>
        <begin position="59"/>
        <end position="81"/>
    </location>
</feature>
<evidence type="ECO:0000313" key="2">
    <source>
        <dbReference type="EMBL" id="CDR30140.1"/>
    </source>
</evidence>
<dbReference type="InParanoid" id="A0A061A8B3"/>
<keyword evidence="1" id="KW-0812">Transmembrane</keyword>